<dbReference type="GO" id="GO:0003677">
    <property type="term" value="F:DNA binding"/>
    <property type="evidence" value="ECO:0007669"/>
    <property type="project" value="UniProtKB-KW"/>
</dbReference>
<dbReference type="EMBL" id="FMAF01000013">
    <property type="protein sequence ID" value="SCB41321.1"/>
    <property type="molecule type" value="Genomic_DNA"/>
</dbReference>
<evidence type="ECO:0000313" key="4">
    <source>
        <dbReference type="Proteomes" id="UP000199205"/>
    </source>
</evidence>
<dbReference type="AlphaFoldDB" id="A0A1C3WMW5"/>
<dbReference type="InterPro" id="IPR010982">
    <property type="entry name" value="Lambda_DNA-bd_dom_sf"/>
</dbReference>
<dbReference type="PANTHER" id="PTHR46797">
    <property type="entry name" value="HTH-TYPE TRANSCRIPTIONAL REGULATOR"/>
    <property type="match status" value="1"/>
</dbReference>
<dbReference type="Pfam" id="PF01381">
    <property type="entry name" value="HTH_3"/>
    <property type="match status" value="1"/>
</dbReference>
<dbReference type="PROSITE" id="PS50943">
    <property type="entry name" value="HTH_CROC1"/>
    <property type="match status" value="1"/>
</dbReference>
<keyword evidence="1 3" id="KW-0238">DNA-binding</keyword>
<dbReference type="Gene3D" id="1.10.260.40">
    <property type="entry name" value="lambda repressor-like DNA-binding domains"/>
    <property type="match status" value="1"/>
</dbReference>
<evidence type="ECO:0000259" key="2">
    <source>
        <dbReference type="PROSITE" id="PS50943"/>
    </source>
</evidence>
<proteinExistence type="predicted"/>
<dbReference type="SUPFAM" id="SSF47413">
    <property type="entry name" value="lambda repressor-like DNA-binding domains"/>
    <property type="match status" value="1"/>
</dbReference>
<dbReference type="GO" id="GO:0005829">
    <property type="term" value="C:cytosol"/>
    <property type="evidence" value="ECO:0007669"/>
    <property type="project" value="TreeGrafter"/>
</dbReference>
<organism evidence="3 4">
    <name type="scientific">Rhizobium lusitanum</name>
    <dbReference type="NCBI Taxonomy" id="293958"/>
    <lineage>
        <taxon>Bacteria</taxon>
        <taxon>Pseudomonadati</taxon>
        <taxon>Pseudomonadota</taxon>
        <taxon>Alphaproteobacteria</taxon>
        <taxon>Hyphomicrobiales</taxon>
        <taxon>Rhizobiaceae</taxon>
        <taxon>Rhizobium/Agrobacterium group</taxon>
        <taxon>Rhizobium</taxon>
    </lineage>
</organism>
<name>A0A1C3WMW5_9HYPH</name>
<dbReference type="Proteomes" id="UP000199205">
    <property type="component" value="Unassembled WGS sequence"/>
</dbReference>
<reference evidence="4" key="1">
    <citation type="submission" date="2016-08" db="EMBL/GenBank/DDBJ databases">
        <authorList>
            <person name="Varghese N."/>
            <person name="Submissions Spin"/>
        </authorList>
    </citation>
    <scope>NUCLEOTIDE SEQUENCE [LARGE SCALE GENOMIC DNA]</scope>
    <source>
        <strain evidence="4">P1-7</strain>
    </source>
</reference>
<dbReference type="SMART" id="SM00530">
    <property type="entry name" value="HTH_XRE"/>
    <property type="match status" value="1"/>
</dbReference>
<gene>
    <name evidence="3" type="ORF">GA0061101_113154</name>
</gene>
<sequence>MGEINRITIEGKGYVLMPEADYEDLLDIVDARAVKARIDAGEETWPDSVVKALIAGENPARVFRKHRGMTMAELAEKTGLSQPYVSEIETGKKAGSIEALKAIAGALMISLDDLT</sequence>
<dbReference type="OrthoDB" id="407979at2"/>
<evidence type="ECO:0000313" key="3">
    <source>
        <dbReference type="EMBL" id="SCB41321.1"/>
    </source>
</evidence>
<evidence type="ECO:0000256" key="1">
    <source>
        <dbReference type="ARBA" id="ARBA00023125"/>
    </source>
</evidence>
<accession>A0A1C3WMW5</accession>
<dbReference type="RefSeq" id="WP_092575175.1">
    <property type="nucleotide sequence ID" value="NZ_FMAF01000013.1"/>
</dbReference>
<dbReference type="PANTHER" id="PTHR46797:SF1">
    <property type="entry name" value="METHYLPHOSPHONATE SYNTHASE"/>
    <property type="match status" value="1"/>
</dbReference>
<dbReference type="InterPro" id="IPR001387">
    <property type="entry name" value="Cro/C1-type_HTH"/>
</dbReference>
<dbReference type="InterPro" id="IPR050807">
    <property type="entry name" value="TransReg_Diox_bact_type"/>
</dbReference>
<dbReference type="CDD" id="cd00093">
    <property type="entry name" value="HTH_XRE"/>
    <property type="match status" value="1"/>
</dbReference>
<protein>
    <submittedName>
        <fullName evidence="3">DNA-binding transcriptional regulator, XRE-family HTH domain</fullName>
    </submittedName>
</protein>
<feature type="domain" description="HTH cro/C1-type" evidence="2">
    <location>
        <begin position="61"/>
        <end position="114"/>
    </location>
</feature>
<dbReference type="GO" id="GO:0003700">
    <property type="term" value="F:DNA-binding transcription factor activity"/>
    <property type="evidence" value="ECO:0007669"/>
    <property type="project" value="TreeGrafter"/>
</dbReference>